<dbReference type="Gene3D" id="3.40.50.2000">
    <property type="entry name" value="Glycogen Phosphorylase B"/>
    <property type="match status" value="2"/>
</dbReference>
<dbReference type="AlphaFoldDB" id="A0A1F5GBT1"/>
<dbReference type="InterPro" id="IPR028098">
    <property type="entry name" value="Glyco_trans_4-like_N"/>
</dbReference>
<dbReference type="GO" id="GO:0016757">
    <property type="term" value="F:glycosyltransferase activity"/>
    <property type="evidence" value="ECO:0007669"/>
    <property type="project" value="InterPro"/>
</dbReference>
<evidence type="ECO:0000313" key="5">
    <source>
        <dbReference type="Proteomes" id="UP000177369"/>
    </source>
</evidence>
<dbReference type="EMBL" id="MFBD01000006">
    <property type="protein sequence ID" value="OGD89321.1"/>
    <property type="molecule type" value="Genomic_DNA"/>
</dbReference>
<dbReference type="InterPro" id="IPR001296">
    <property type="entry name" value="Glyco_trans_1"/>
</dbReference>
<evidence type="ECO:0000313" key="4">
    <source>
        <dbReference type="EMBL" id="OGD89321.1"/>
    </source>
</evidence>
<dbReference type="Proteomes" id="UP000177369">
    <property type="component" value="Unassembled WGS sequence"/>
</dbReference>
<dbReference type="SUPFAM" id="SSF53756">
    <property type="entry name" value="UDP-Glycosyltransferase/glycogen phosphorylase"/>
    <property type="match status" value="1"/>
</dbReference>
<name>A0A1F5GBT1_9BACT</name>
<evidence type="ECO:0000259" key="2">
    <source>
        <dbReference type="Pfam" id="PF00534"/>
    </source>
</evidence>
<dbReference type="Pfam" id="PF13439">
    <property type="entry name" value="Glyco_transf_4"/>
    <property type="match status" value="1"/>
</dbReference>
<evidence type="ECO:0000256" key="1">
    <source>
        <dbReference type="ARBA" id="ARBA00022679"/>
    </source>
</evidence>
<accession>A0A1F5GBT1</accession>
<reference evidence="4 5" key="1">
    <citation type="journal article" date="2016" name="Nat. Commun.">
        <title>Thousands of microbial genomes shed light on interconnected biogeochemical processes in an aquifer system.</title>
        <authorList>
            <person name="Anantharaman K."/>
            <person name="Brown C.T."/>
            <person name="Hug L.A."/>
            <person name="Sharon I."/>
            <person name="Castelle C.J."/>
            <person name="Probst A.J."/>
            <person name="Thomas B.C."/>
            <person name="Singh A."/>
            <person name="Wilkins M.J."/>
            <person name="Karaoz U."/>
            <person name="Brodie E.L."/>
            <person name="Williams K.H."/>
            <person name="Hubbard S.S."/>
            <person name="Banfield J.F."/>
        </authorList>
    </citation>
    <scope>NUCLEOTIDE SEQUENCE [LARGE SCALE GENOMIC DNA]</scope>
</reference>
<evidence type="ECO:0000259" key="3">
    <source>
        <dbReference type="Pfam" id="PF13439"/>
    </source>
</evidence>
<comment type="caution">
    <text evidence="4">The sequence shown here is derived from an EMBL/GenBank/DDBJ whole genome shotgun (WGS) entry which is preliminary data.</text>
</comment>
<dbReference type="PANTHER" id="PTHR46401">
    <property type="entry name" value="GLYCOSYLTRANSFERASE WBBK-RELATED"/>
    <property type="match status" value="1"/>
</dbReference>
<dbReference type="CDD" id="cd03809">
    <property type="entry name" value="GT4_MtfB-like"/>
    <property type="match status" value="1"/>
</dbReference>
<keyword evidence="1" id="KW-0808">Transferase</keyword>
<protein>
    <recommendedName>
        <fullName evidence="6">Glycosyl transferase family 1</fullName>
    </recommendedName>
</protein>
<dbReference type="STRING" id="1797714.A3D04_00550"/>
<evidence type="ECO:0008006" key="6">
    <source>
        <dbReference type="Google" id="ProtNLM"/>
    </source>
</evidence>
<feature type="domain" description="Glycosyl transferase family 1" evidence="2">
    <location>
        <begin position="184"/>
        <end position="345"/>
    </location>
</feature>
<dbReference type="GO" id="GO:0009103">
    <property type="term" value="P:lipopolysaccharide biosynthetic process"/>
    <property type="evidence" value="ECO:0007669"/>
    <property type="project" value="TreeGrafter"/>
</dbReference>
<feature type="domain" description="Glycosyltransferase subfamily 4-like N-terminal" evidence="3">
    <location>
        <begin position="75"/>
        <end position="173"/>
    </location>
</feature>
<organism evidence="4 5">
    <name type="scientific">Candidatus Curtissbacteria bacterium RIFCSPHIGHO2_02_FULL_40_16b</name>
    <dbReference type="NCBI Taxonomy" id="1797714"/>
    <lineage>
        <taxon>Bacteria</taxon>
        <taxon>Candidatus Curtissiibacteriota</taxon>
    </lineage>
</organism>
<gene>
    <name evidence="4" type="ORF">A3D04_00550</name>
</gene>
<proteinExistence type="predicted"/>
<dbReference type="Pfam" id="PF00534">
    <property type="entry name" value="Glycos_transf_1"/>
    <property type="match status" value="1"/>
</dbReference>
<sequence length="366" mass="42114">MKIGIDARFAGPEGTGIGKYTEKLIEHLQKIDSINSYSIFLKESNWNFLKLNNKNFQKVLADVSWYSIEEQIKMPIIYNRQNLDLLHIPHFNVPLFYKGNFVVTIHDLIHREFTTSDVTTRYKLIFKLKKFGYQKVVNNAIKNSRKIITPSKFVKDQIIETFGIDPAKIVITYEAAEEEYFRSIRHPERSEGSQPLIIYVGNAYPHKNLENLLKAMKLVDQVTLLIVCPRDIFYKRIKLSIDSLGLNAKVKLLGYLRNDVLVKLFKKSTAYIFPSLSEGFGIPGLNAMASKLPVLASDIPILKEVYGKAALYFDPNDPRDIAEKVNKVLSSQKIKNNLVKEGKKQVKKYSWEKMAQETLKVYEESI</sequence>
<dbReference type="PANTHER" id="PTHR46401:SF2">
    <property type="entry name" value="GLYCOSYLTRANSFERASE WBBK-RELATED"/>
    <property type="match status" value="1"/>
</dbReference>